<reference evidence="3" key="1">
    <citation type="journal article" date="2019" name="Sci. Rep.">
        <title>Draft genome of Tanacetum cinerariifolium, the natural source of mosquito coil.</title>
        <authorList>
            <person name="Yamashiro T."/>
            <person name="Shiraishi A."/>
            <person name="Satake H."/>
            <person name="Nakayama K."/>
        </authorList>
    </citation>
    <scope>NUCLEOTIDE SEQUENCE</scope>
</reference>
<feature type="compositionally biased region" description="Low complexity" evidence="1">
    <location>
        <begin position="183"/>
        <end position="208"/>
    </location>
</feature>
<sequence>MIKVGTMAELLEVCNMIVFILTERYLPLLWRMDQFSFDDSGYNKDGSVAQISIPEVRVKDHEYSSESDGEVIQVQPASRDIAFGQSYILQSAELEENPVFHIPPKEDSSSSGSNIAFASNGDNNNFDTGIIIRSRPTQRAGPTLNSQGTAPRRIRLQVGPVSTQARPTMPLVTEEKEAKHSPTASDAASMTASDNAASTTASDNAASTTGGGFDQELSSKVKPKADFLLGFRVHMPKVLLVIGLCLGAASLWSCLVY</sequence>
<dbReference type="EMBL" id="BKCJ010003988">
    <property type="protein sequence ID" value="GEU58360.1"/>
    <property type="molecule type" value="Genomic_DNA"/>
</dbReference>
<name>A0A6L2LB53_TANCI</name>
<keyword evidence="2" id="KW-0472">Membrane</keyword>
<evidence type="ECO:0000313" key="3">
    <source>
        <dbReference type="EMBL" id="GEU58360.1"/>
    </source>
</evidence>
<organism evidence="3">
    <name type="scientific">Tanacetum cinerariifolium</name>
    <name type="common">Dalmatian daisy</name>
    <name type="synonym">Chrysanthemum cinerariifolium</name>
    <dbReference type="NCBI Taxonomy" id="118510"/>
    <lineage>
        <taxon>Eukaryota</taxon>
        <taxon>Viridiplantae</taxon>
        <taxon>Streptophyta</taxon>
        <taxon>Embryophyta</taxon>
        <taxon>Tracheophyta</taxon>
        <taxon>Spermatophyta</taxon>
        <taxon>Magnoliopsida</taxon>
        <taxon>eudicotyledons</taxon>
        <taxon>Gunneridae</taxon>
        <taxon>Pentapetalae</taxon>
        <taxon>asterids</taxon>
        <taxon>campanulids</taxon>
        <taxon>Asterales</taxon>
        <taxon>Asteraceae</taxon>
        <taxon>Asteroideae</taxon>
        <taxon>Anthemideae</taxon>
        <taxon>Anthemidinae</taxon>
        <taxon>Tanacetum</taxon>
    </lineage>
</organism>
<proteinExistence type="predicted"/>
<evidence type="ECO:0000256" key="2">
    <source>
        <dbReference type="SAM" id="Phobius"/>
    </source>
</evidence>
<keyword evidence="2" id="KW-0812">Transmembrane</keyword>
<protein>
    <submittedName>
        <fullName evidence="3">Protein NTM1-like 9</fullName>
    </submittedName>
</protein>
<comment type="caution">
    <text evidence="3">The sequence shown here is derived from an EMBL/GenBank/DDBJ whole genome shotgun (WGS) entry which is preliminary data.</text>
</comment>
<evidence type="ECO:0000256" key="1">
    <source>
        <dbReference type="SAM" id="MobiDB-lite"/>
    </source>
</evidence>
<accession>A0A6L2LB53</accession>
<dbReference type="AlphaFoldDB" id="A0A6L2LB53"/>
<gene>
    <name evidence="3" type="ORF">Tci_030338</name>
</gene>
<keyword evidence="2" id="KW-1133">Transmembrane helix</keyword>
<feature type="transmembrane region" description="Helical" evidence="2">
    <location>
        <begin position="238"/>
        <end position="256"/>
    </location>
</feature>
<feature type="region of interest" description="Disordered" evidence="1">
    <location>
        <begin position="138"/>
        <end position="216"/>
    </location>
</feature>